<evidence type="ECO:0008006" key="8">
    <source>
        <dbReference type="Google" id="ProtNLM"/>
    </source>
</evidence>
<name>A0A3B5MVF0_9TELE</name>
<dbReference type="GO" id="GO:0016020">
    <property type="term" value="C:membrane"/>
    <property type="evidence" value="ECO:0007669"/>
    <property type="project" value="UniProtKB-SubCell"/>
</dbReference>
<dbReference type="InterPro" id="IPR003689">
    <property type="entry name" value="ZIP"/>
</dbReference>
<dbReference type="GeneTree" id="ENSGT00940000180159"/>
<feature type="transmembrane region" description="Helical" evidence="5">
    <location>
        <begin position="30"/>
        <end position="55"/>
    </location>
</feature>
<keyword evidence="3 5" id="KW-1133">Transmembrane helix</keyword>
<dbReference type="Ensembl" id="ENSXCOT00000028133.1">
    <property type="protein sequence ID" value="ENSXCOP00000027798.1"/>
    <property type="gene ID" value="ENSXCOG00000020727.1"/>
</dbReference>
<feature type="transmembrane region" description="Helical" evidence="5">
    <location>
        <begin position="67"/>
        <end position="88"/>
    </location>
</feature>
<evidence type="ECO:0000313" key="6">
    <source>
        <dbReference type="Ensembl" id="ENSXCOP00000027798.1"/>
    </source>
</evidence>
<reference evidence="6" key="1">
    <citation type="submission" date="2025-08" db="UniProtKB">
        <authorList>
            <consortium name="Ensembl"/>
        </authorList>
    </citation>
    <scope>IDENTIFICATION</scope>
</reference>
<dbReference type="Proteomes" id="UP000261380">
    <property type="component" value="Unplaced"/>
</dbReference>
<sequence length="143" mass="15185">MAEKQAAMTVLGETGVLRDPADLPALEIKLVALVVLLSVTLLFGFVPLCLARAGGRCGADPERRRRLMALISCFSGGVFMATCLLDLLPDFLQSIGEAFRDAGIKVGPTPTETSPCYQARSTAPPRGHAGLFNTESFSAGRFL</sequence>
<organism evidence="6 7">
    <name type="scientific">Xiphophorus couchianus</name>
    <name type="common">Monterrey platyfish</name>
    <dbReference type="NCBI Taxonomy" id="32473"/>
    <lineage>
        <taxon>Eukaryota</taxon>
        <taxon>Metazoa</taxon>
        <taxon>Chordata</taxon>
        <taxon>Craniata</taxon>
        <taxon>Vertebrata</taxon>
        <taxon>Euteleostomi</taxon>
        <taxon>Actinopterygii</taxon>
        <taxon>Neopterygii</taxon>
        <taxon>Teleostei</taxon>
        <taxon>Neoteleostei</taxon>
        <taxon>Acanthomorphata</taxon>
        <taxon>Ovalentaria</taxon>
        <taxon>Atherinomorphae</taxon>
        <taxon>Cyprinodontiformes</taxon>
        <taxon>Poeciliidae</taxon>
        <taxon>Poeciliinae</taxon>
        <taxon>Xiphophorus</taxon>
    </lineage>
</organism>
<keyword evidence="2 5" id="KW-0812">Transmembrane</keyword>
<comment type="subcellular location">
    <subcellularLocation>
        <location evidence="1">Membrane</location>
        <topology evidence="1">Multi-pass membrane protein</topology>
    </subcellularLocation>
</comment>
<keyword evidence="4 5" id="KW-0472">Membrane</keyword>
<evidence type="ECO:0000256" key="5">
    <source>
        <dbReference type="SAM" id="Phobius"/>
    </source>
</evidence>
<evidence type="ECO:0000256" key="4">
    <source>
        <dbReference type="ARBA" id="ARBA00023136"/>
    </source>
</evidence>
<evidence type="ECO:0000256" key="2">
    <source>
        <dbReference type="ARBA" id="ARBA00022692"/>
    </source>
</evidence>
<reference evidence="6" key="2">
    <citation type="submission" date="2025-09" db="UniProtKB">
        <authorList>
            <consortium name="Ensembl"/>
        </authorList>
    </citation>
    <scope>IDENTIFICATION</scope>
</reference>
<evidence type="ECO:0000313" key="7">
    <source>
        <dbReference type="Proteomes" id="UP000261380"/>
    </source>
</evidence>
<dbReference type="AlphaFoldDB" id="A0A3B5MVF0"/>
<keyword evidence="7" id="KW-1185">Reference proteome</keyword>
<protein>
    <recommendedName>
        <fullName evidence="8">Solute carrier family 39 member 3</fullName>
    </recommendedName>
</protein>
<dbReference type="Pfam" id="PF02535">
    <property type="entry name" value="Zip"/>
    <property type="match status" value="1"/>
</dbReference>
<accession>A0A3B5MVF0</accession>
<proteinExistence type="predicted"/>
<dbReference type="GO" id="GO:0046873">
    <property type="term" value="F:metal ion transmembrane transporter activity"/>
    <property type="evidence" value="ECO:0007669"/>
    <property type="project" value="InterPro"/>
</dbReference>
<evidence type="ECO:0000256" key="1">
    <source>
        <dbReference type="ARBA" id="ARBA00004141"/>
    </source>
</evidence>
<dbReference type="STRING" id="32473.ENSXCOP00000027798"/>
<evidence type="ECO:0000256" key="3">
    <source>
        <dbReference type="ARBA" id="ARBA00022989"/>
    </source>
</evidence>